<dbReference type="EMBL" id="JAADZU010000006">
    <property type="protein sequence ID" value="NDK88605.1"/>
    <property type="molecule type" value="Genomic_DNA"/>
</dbReference>
<protein>
    <submittedName>
        <fullName evidence="2">RidA family protein</fullName>
    </submittedName>
</protein>
<organism evidence="2 3">
    <name type="scientific">Gordonia desulfuricans</name>
    <dbReference type="NCBI Taxonomy" id="89051"/>
    <lineage>
        <taxon>Bacteria</taxon>
        <taxon>Bacillati</taxon>
        <taxon>Actinomycetota</taxon>
        <taxon>Actinomycetes</taxon>
        <taxon>Mycobacteriales</taxon>
        <taxon>Gordoniaceae</taxon>
        <taxon>Gordonia</taxon>
    </lineage>
</organism>
<dbReference type="GO" id="GO:0005829">
    <property type="term" value="C:cytosol"/>
    <property type="evidence" value="ECO:0007669"/>
    <property type="project" value="TreeGrafter"/>
</dbReference>
<dbReference type="Pfam" id="PF01042">
    <property type="entry name" value="Ribonuc_L-PSP"/>
    <property type="match status" value="1"/>
</dbReference>
<keyword evidence="3" id="KW-1185">Reference proteome</keyword>
<dbReference type="SUPFAM" id="SSF55298">
    <property type="entry name" value="YjgF-like"/>
    <property type="match status" value="1"/>
</dbReference>
<dbReference type="CDD" id="cd00448">
    <property type="entry name" value="YjgF_YER057c_UK114_family"/>
    <property type="match status" value="1"/>
</dbReference>
<dbReference type="PANTHER" id="PTHR11803:SF58">
    <property type="entry name" value="PROTEIN HMF1-RELATED"/>
    <property type="match status" value="1"/>
</dbReference>
<dbReference type="AlphaFoldDB" id="A0A7K3LK16"/>
<comment type="similarity">
    <text evidence="1">Belongs to the RutC family.</text>
</comment>
<sequence length="163" mass="17803">MQITPATDSPALDHIIGDGADRQRLMNSTWTHHIPTPFAQGWRVGNLVVTGGQLSADMHGNVVGEGDIEVQTRNVFESLTSILTEAGATWSDVIKLNTYYCFEGSGDEVQQNWETMTRVRMEYLPDDGPAGTGVRVAGLMYDGFLIEVEAIAVITRTTPDTES</sequence>
<accession>A0A7K3LK16</accession>
<reference evidence="2 3" key="1">
    <citation type="submission" date="2020-01" db="EMBL/GenBank/DDBJ databases">
        <title>Investigation of new actinobacteria for the biodesulphurisation of diesel fuel.</title>
        <authorList>
            <person name="Athi Narayanan S.M."/>
        </authorList>
    </citation>
    <scope>NUCLEOTIDE SEQUENCE [LARGE SCALE GENOMIC DNA]</scope>
    <source>
        <strain evidence="2 3">213E</strain>
    </source>
</reference>
<dbReference type="RefSeq" id="WP_020790040.1">
    <property type="nucleotide sequence ID" value="NZ_JAADZU010000006.1"/>
</dbReference>
<name>A0A7K3LK16_9ACTN</name>
<dbReference type="Gene3D" id="3.30.1330.40">
    <property type="entry name" value="RutC-like"/>
    <property type="match status" value="1"/>
</dbReference>
<dbReference type="InterPro" id="IPR006175">
    <property type="entry name" value="YjgF/YER057c/UK114"/>
</dbReference>
<gene>
    <name evidence="2" type="ORF">GYA93_03260</name>
</gene>
<dbReference type="InterPro" id="IPR035959">
    <property type="entry name" value="RutC-like_sf"/>
</dbReference>
<evidence type="ECO:0000313" key="3">
    <source>
        <dbReference type="Proteomes" id="UP000466307"/>
    </source>
</evidence>
<dbReference type="GO" id="GO:0019239">
    <property type="term" value="F:deaminase activity"/>
    <property type="evidence" value="ECO:0007669"/>
    <property type="project" value="TreeGrafter"/>
</dbReference>
<dbReference type="PANTHER" id="PTHR11803">
    <property type="entry name" value="2-IMINOBUTANOATE/2-IMINOPROPANOATE DEAMINASE RIDA"/>
    <property type="match status" value="1"/>
</dbReference>
<proteinExistence type="inferred from homology"/>
<evidence type="ECO:0000313" key="2">
    <source>
        <dbReference type="EMBL" id="NDK88605.1"/>
    </source>
</evidence>
<evidence type="ECO:0000256" key="1">
    <source>
        <dbReference type="ARBA" id="ARBA00010552"/>
    </source>
</evidence>
<comment type="caution">
    <text evidence="2">The sequence shown here is derived from an EMBL/GenBank/DDBJ whole genome shotgun (WGS) entry which is preliminary data.</text>
</comment>
<dbReference type="Proteomes" id="UP000466307">
    <property type="component" value="Unassembled WGS sequence"/>
</dbReference>